<evidence type="ECO:0000313" key="2">
    <source>
        <dbReference type="EMBL" id="KIM71696.1"/>
    </source>
</evidence>
<dbReference type="InParanoid" id="A0A0C3EV59"/>
<protein>
    <recommendedName>
        <fullName evidence="4">Major facilitator superfamily (MFS) profile domain-containing protein</fullName>
    </recommendedName>
</protein>
<keyword evidence="1" id="KW-0812">Transmembrane</keyword>
<organism evidence="2 3">
    <name type="scientific">Piloderma croceum (strain F 1598)</name>
    <dbReference type="NCBI Taxonomy" id="765440"/>
    <lineage>
        <taxon>Eukaryota</taxon>
        <taxon>Fungi</taxon>
        <taxon>Dikarya</taxon>
        <taxon>Basidiomycota</taxon>
        <taxon>Agaricomycotina</taxon>
        <taxon>Agaricomycetes</taxon>
        <taxon>Agaricomycetidae</taxon>
        <taxon>Atheliales</taxon>
        <taxon>Atheliaceae</taxon>
        <taxon>Piloderma</taxon>
    </lineage>
</organism>
<reference evidence="3" key="2">
    <citation type="submission" date="2015-01" db="EMBL/GenBank/DDBJ databases">
        <title>Evolutionary Origins and Diversification of the Mycorrhizal Mutualists.</title>
        <authorList>
            <consortium name="DOE Joint Genome Institute"/>
            <consortium name="Mycorrhizal Genomics Consortium"/>
            <person name="Kohler A."/>
            <person name="Kuo A."/>
            <person name="Nagy L.G."/>
            <person name="Floudas D."/>
            <person name="Copeland A."/>
            <person name="Barry K.W."/>
            <person name="Cichocki N."/>
            <person name="Veneault-Fourrey C."/>
            <person name="LaButti K."/>
            <person name="Lindquist E.A."/>
            <person name="Lipzen A."/>
            <person name="Lundell T."/>
            <person name="Morin E."/>
            <person name="Murat C."/>
            <person name="Riley R."/>
            <person name="Ohm R."/>
            <person name="Sun H."/>
            <person name="Tunlid A."/>
            <person name="Henrissat B."/>
            <person name="Grigoriev I.V."/>
            <person name="Hibbett D.S."/>
            <person name="Martin F."/>
        </authorList>
    </citation>
    <scope>NUCLEOTIDE SEQUENCE [LARGE SCALE GENOMIC DNA]</scope>
    <source>
        <strain evidence="3">F 1598</strain>
    </source>
</reference>
<name>A0A0C3EV59_PILCF</name>
<evidence type="ECO:0000313" key="3">
    <source>
        <dbReference type="Proteomes" id="UP000054166"/>
    </source>
</evidence>
<dbReference type="HOGENOM" id="CLU_2644766_0_0_1"/>
<evidence type="ECO:0000256" key="1">
    <source>
        <dbReference type="SAM" id="Phobius"/>
    </source>
</evidence>
<keyword evidence="1" id="KW-0472">Membrane</keyword>
<accession>A0A0C3EV59</accession>
<proteinExistence type="predicted"/>
<feature type="transmembrane region" description="Helical" evidence="1">
    <location>
        <begin position="37"/>
        <end position="59"/>
    </location>
</feature>
<dbReference type="STRING" id="765440.A0A0C3EV59"/>
<keyword evidence="1" id="KW-1133">Transmembrane helix</keyword>
<reference evidence="2 3" key="1">
    <citation type="submission" date="2014-04" db="EMBL/GenBank/DDBJ databases">
        <authorList>
            <consortium name="DOE Joint Genome Institute"/>
            <person name="Kuo A."/>
            <person name="Tarkka M."/>
            <person name="Buscot F."/>
            <person name="Kohler A."/>
            <person name="Nagy L.G."/>
            <person name="Floudas D."/>
            <person name="Copeland A."/>
            <person name="Barry K.W."/>
            <person name="Cichocki N."/>
            <person name="Veneault-Fourrey C."/>
            <person name="LaButti K."/>
            <person name="Lindquist E.A."/>
            <person name="Lipzen A."/>
            <person name="Lundell T."/>
            <person name="Morin E."/>
            <person name="Murat C."/>
            <person name="Sun H."/>
            <person name="Tunlid A."/>
            <person name="Henrissat B."/>
            <person name="Grigoriev I.V."/>
            <person name="Hibbett D.S."/>
            <person name="Martin F."/>
            <person name="Nordberg H.P."/>
            <person name="Cantor M.N."/>
            <person name="Hua S.X."/>
        </authorList>
    </citation>
    <scope>NUCLEOTIDE SEQUENCE [LARGE SCALE GENOMIC DNA]</scope>
    <source>
        <strain evidence="2 3">F 1598</strain>
    </source>
</reference>
<evidence type="ECO:0008006" key="4">
    <source>
        <dbReference type="Google" id="ProtNLM"/>
    </source>
</evidence>
<dbReference type="EMBL" id="KN833233">
    <property type="protein sequence ID" value="KIM71696.1"/>
    <property type="molecule type" value="Genomic_DNA"/>
</dbReference>
<keyword evidence="3" id="KW-1185">Reference proteome</keyword>
<feature type="non-terminal residue" evidence="2">
    <location>
        <position position="1"/>
    </location>
</feature>
<gene>
    <name evidence="2" type="ORF">PILCRDRAFT_804776</name>
</gene>
<dbReference type="OrthoDB" id="413079at2759"/>
<dbReference type="Proteomes" id="UP000054166">
    <property type="component" value="Unassembled WGS sequence"/>
</dbReference>
<sequence>PNFIHKFTRCSGWRKTSHIHLFYNSCRPRVNCMVQPLLIGGAMAESIIGVLLGPIYPIVTDEASRILPRWLLTGAIG</sequence>
<dbReference type="AlphaFoldDB" id="A0A0C3EV59"/>